<feature type="compositionally biased region" description="Acidic residues" evidence="16">
    <location>
        <begin position="192"/>
        <end position="209"/>
    </location>
</feature>
<evidence type="ECO:0000259" key="18">
    <source>
        <dbReference type="PROSITE" id="PS50249"/>
    </source>
</evidence>
<dbReference type="CDD" id="cd00167">
    <property type="entry name" value="SANT"/>
    <property type="match status" value="1"/>
</dbReference>
<keyword evidence="6" id="KW-0378">Hydrolase</keyword>
<keyword evidence="13" id="KW-0804">Transcription</keyword>
<sequence>MEDEVDVDIEGDEFESSELDGGALVQEQHVQSAWRSSAGILPWELDSSISPENREVIERMLLEEQYYLAGKEIPNHIWESDVNNKPKVKRSPAKASASGSSSRWSKQEKELFDEGLAQFGRRWTKIAKLVGSRSVLQVKSYARQYFKHKTKSEPRAAAPSAGPVLHTHPPQPTSSHCNTLTNTVRIEKHSEDEDVDITDDLSDSEDSDDKPETMFKSEDCEPEQQTGTESQTDDTIEEQKGVGQIETKDQHSNILLPPQSLQPTSLLPCSEEYGQTNEDKISNQRVSTLLKNLHAGCQTDSKQMTDEIDGHCSQSESSAETGRLEEPYSDGMDSADKTEWNITERPEEEQDTDDEEEEELKVPEQEIEMNMETITEDEKQAIPEFFEGRPSKTPERYLKIRNYILDQWLKSKPRYLNKTSVRPGLKNCGDVNCIGRIHTYLELIGAINFNCEQAVYNRPKVVDRSKHKEGKDVLEAYQLAQRLQSMRTRKRRVRDIWGNWCDAKDLEGQTYEHLTAEELAMQREEMKKRPKPCKVSRYRGSFDPFQLIPCRSFGEDVQEPFQVIVCAETLLIMDMHAHVSRGEVIGLLGGTFNEEEKTLKICAAEPCNSVSTGLQCEMDPLSQTQACDMLSSLGFSVVGWYHSHPSFHPNPSVRDISTQDQFQSYFSRGGAPFIGMIVSPYDPANPSPHSQTTCLLVKESQEPSGPQKLPYRFDFLPSQDVPDWEQTMRRAQWIIHKYSQTPGSVQMNKFFHRDSHLTCLEKMLSSLARYLEPLPDEEGDCFLAQIQALFQSDFIAKQQQEEGESLNTSSQPVDSDDLLVDQLISKDRPQAGDYDQDSGRASDRSVKTATSETNSDTLLHLGSVLSAEHDYLL</sequence>
<dbReference type="InterPro" id="IPR017884">
    <property type="entry name" value="SANT_dom"/>
</dbReference>
<dbReference type="GeneID" id="113129494"/>
<evidence type="ECO:0000259" key="21">
    <source>
        <dbReference type="PROSITE" id="PS51294"/>
    </source>
</evidence>
<evidence type="ECO:0000256" key="8">
    <source>
        <dbReference type="ARBA" id="ARBA00022853"/>
    </source>
</evidence>
<reference evidence="22" key="1">
    <citation type="submission" date="2025-08" db="UniProtKB">
        <authorList>
            <consortium name="Ensembl"/>
        </authorList>
    </citation>
    <scope>IDENTIFICATION</scope>
</reference>
<evidence type="ECO:0000313" key="23">
    <source>
        <dbReference type="Proteomes" id="UP000261640"/>
    </source>
</evidence>
<dbReference type="FunFam" id="1.10.10.60:FF:000151">
    <property type="entry name" value="histone H2A deubiquitinase MYSM1 isoform X2"/>
    <property type="match status" value="1"/>
</dbReference>
<evidence type="ECO:0000256" key="13">
    <source>
        <dbReference type="ARBA" id="ARBA00023163"/>
    </source>
</evidence>
<dbReference type="CTD" id="114803"/>
<feature type="compositionally biased region" description="Basic and acidic residues" evidence="16">
    <location>
        <begin position="837"/>
        <end position="846"/>
    </location>
</feature>
<keyword evidence="3" id="KW-0645">Protease</keyword>
<dbReference type="Gene3D" id="1.10.10.10">
    <property type="entry name" value="Winged helix-like DNA-binding domain superfamily/Winged helix DNA-binding domain"/>
    <property type="match status" value="1"/>
</dbReference>
<evidence type="ECO:0000259" key="20">
    <source>
        <dbReference type="PROSITE" id="PS51293"/>
    </source>
</evidence>
<dbReference type="GeneTree" id="ENSGT00940000157721"/>
<dbReference type="STRING" id="205130.ENSMAMP00000024547"/>
<dbReference type="InterPro" id="IPR036388">
    <property type="entry name" value="WH-like_DNA-bd_sf"/>
</dbReference>
<dbReference type="Gene3D" id="3.40.140.10">
    <property type="entry name" value="Cytidine Deaminase, domain 2"/>
    <property type="match status" value="1"/>
</dbReference>
<feature type="domain" description="MPN" evidence="18">
    <location>
        <begin position="563"/>
        <end position="697"/>
    </location>
</feature>
<evidence type="ECO:0000256" key="3">
    <source>
        <dbReference type="ARBA" id="ARBA00022670"/>
    </source>
</evidence>
<evidence type="ECO:0000259" key="19">
    <source>
        <dbReference type="PROSITE" id="PS50934"/>
    </source>
</evidence>
<evidence type="ECO:0000256" key="14">
    <source>
        <dbReference type="ARBA" id="ARBA00023242"/>
    </source>
</evidence>
<dbReference type="SUPFAM" id="SSF102712">
    <property type="entry name" value="JAB1/MPN domain"/>
    <property type="match status" value="1"/>
</dbReference>
<organism evidence="22 23">
    <name type="scientific">Mastacembelus armatus</name>
    <name type="common">zig-zag eel</name>
    <dbReference type="NCBI Taxonomy" id="205130"/>
    <lineage>
        <taxon>Eukaryota</taxon>
        <taxon>Metazoa</taxon>
        <taxon>Chordata</taxon>
        <taxon>Craniata</taxon>
        <taxon>Vertebrata</taxon>
        <taxon>Euteleostomi</taxon>
        <taxon>Actinopterygii</taxon>
        <taxon>Neopterygii</taxon>
        <taxon>Teleostei</taxon>
        <taxon>Neoteleostei</taxon>
        <taxon>Acanthomorphata</taxon>
        <taxon>Anabantaria</taxon>
        <taxon>Synbranchiformes</taxon>
        <taxon>Mastacembelidae</taxon>
        <taxon>Mastacembelus</taxon>
    </lineage>
</organism>
<dbReference type="AlphaFoldDB" id="A0A3Q3MHC1"/>
<dbReference type="Pfam" id="PF01398">
    <property type="entry name" value="JAB"/>
    <property type="match status" value="1"/>
</dbReference>
<feature type="region of interest" description="Disordered" evidence="16">
    <location>
        <begin position="304"/>
        <end position="339"/>
    </location>
</feature>
<dbReference type="Pfam" id="PF00249">
    <property type="entry name" value="Myb_DNA-binding"/>
    <property type="match status" value="1"/>
</dbReference>
<dbReference type="GO" id="GO:0005634">
    <property type="term" value="C:nucleus"/>
    <property type="evidence" value="ECO:0007669"/>
    <property type="project" value="UniProtKB-SubCell"/>
</dbReference>
<dbReference type="InterPro" id="IPR050242">
    <property type="entry name" value="JAMM_MPN+_peptidase_M67A"/>
</dbReference>
<dbReference type="GO" id="GO:0046872">
    <property type="term" value="F:metal ion binding"/>
    <property type="evidence" value="ECO:0007669"/>
    <property type="project" value="UniProtKB-KW"/>
</dbReference>
<dbReference type="FunCoup" id="A0A3Q3MHC1">
    <property type="interactions" value="928"/>
</dbReference>
<reference evidence="22" key="2">
    <citation type="submission" date="2025-09" db="UniProtKB">
        <authorList>
            <consortium name="Ensembl"/>
        </authorList>
    </citation>
    <scope>IDENTIFICATION</scope>
</reference>
<dbReference type="OrthoDB" id="7464992at2759"/>
<feature type="domain" description="SWIRM" evidence="19">
    <location>
        <begin position="360"/>
        <end position="458"/>
    </location>
</feature>
<dbReference type="GO" id="GO:0006325">
    <property type="term" value="P:chromatin organization"/>
    <property type="evidence" value="ECO:0007669"/>
    <property type="project" value="UniProtKB-KW"/>
</dbReference>
<dbReference type="FunFam" id="1.10.10.10:FF:000193">
    <property type="entry name" value="histone H2A deubiquitinase MYSM1 isoform X1"/>
    <property type="match status" value="1"/>
</dbReference>
<evidence type="ECO:0000256" key="16">
    <source>
        <dbReference type="SAM" id="MobiDB-lite"/>
    </source>
</evidence>
<evidence type="ECO:0000256" key="1">
    <source>
        <dbReference type="ARBA" id="ARBA00004123"/>
    </source>
</evidence>
<dbReference type="InterPro" id="IPR017930">
    <property type="entry name" value="Myb_dom"/>
</dbReference>
<keyword evidence="5" id="KW-0833">Ubl conjugation pathway</keyword>
<dbReference type="InParanoid" id="A0A3Q3MHC1"/>
<name>A0A3Q3MHC1_9TELE</name>
<evidence type="ECO:0000313" key="22">
    <source>
        <dbReference type="Ensembl" id="ENSMAMP00000024547.1"/>
    </source>
</evidence>
<dbReference type="GO" id="GO:1904888">
    <property type="term" value="P:cranial skeletal system development"/>
    <property type="evidence" value="ECO:0007669"/>
    <property type="project" value="Ensembl"/>
</dbReference>
<dbReference type="GO" id="GO:0006508">
    <property type="term" value="P:proteolysis"/>
    <property type="evidence" value="ECO:0007669"/>
    <property type="project" value="UniProtKB-KW"/>
</dbReference>
<keyword evidence="4" id="KW-0479">Metal-binding</keyword>
<evidence type="ECO:0000256" key="5">
    <source>
        <dbReference type="ARBA" id="ARBA00022786"/>
    </source>
</evidence>
<feature type="compositionally biased region" description="Polar residues" evidence="16">
    <location>
        <begin position="173"/>
        <end position="184"/>
    </location>
</feature>
<evidence type="ECO:0000259" key="17">
    <source>
        <dbReference type="PROSITE" id="PS50090"/>
    </source>
</evidence>
<keyword evidence="11" id="KW-0238">DNA-binding</keyword>
<keyword evidence="8" id="KW-0156">Chromatin regulator</keyword>
<feature type="domain" description="SANT" evidence="20">
    <location>
        <begin position="99"/>
        <end position="150"/>
    </location>
</feature>
<dbReference type="PROSITE" id="PS50249">
    <property type="entry name" value="MPN"/>
    <property type="match status" value="1"/>
</dbReference>
<dbReference type="Pfam" id="PF04433">
    <property type="entry name" value="SWIRM"/>
    <property type="match status" value="1"/>
</dbReference>
<accession>A0A3Q3MHC1</accession>
<feature type="compositionally biased region" description="Acidic residues" evidence="16">
    <location>
        <begin position="1"/>
        <end position="18"/>
    </location>
</feature>
<evidence type="ECO:0000256" key="7">
    <source>
        <dbReference type="ARBA" id="ARBA00022833"/>
    </source>
</evidence>
<dbReference type="Proteomes" id="UP000261640">
    <property type="component" value="Unplaced"/>
</dbReference>
<dbReference type="GO" id="GO:0003677">
    <property type="term" value="F:DNA binding"/>
    <property type="evidence" value="ECO:0007669"/>
    <property type="project" value="UniProtKB-KW"/>
</dbReference>
<dbReference type="InterPro" id="IPR009057">
    <property type="entry name" value="Homeodomain-like_sf"/>
</dbReference>
<dbReference type="PROSITE" id="PS51293">
    <property type="entry name" value="SANT"/>
    <property type="match status" value="1"/>
</dbReference>
<feature type="region of interest" description="Disordered" evidence="16">
    <location>
        <begin position="827"/>
        <end position="853"/>
    </location>
</feature>
<feature type="region of interest" description="Disordered" evidence="16">
    <location>
        <begin position="82"/>
        <end position="107"/>
    </location>
</feature>
<evidence type="ECO:0000256" key="4">
    <source>
        <dbReference type="ARBA" id="ARBA00022723"/>
    </source>
</evidence>
<evidence type="ECO:0000256" key="11">
    <source>
        <dbReference type="ARBA" id="ARBA00023125"/>
    </source>
</evidence>
<dbReference type="PROSITE" id="PS50090">
    <property type="entry name" value="MYB_LIKE"/>
    <property type="match status" value="1"/>
</dbReference>
<protein>
    <recommendedName>
        <fullName evidence="15">Myb-like, SWIRM and MPN domain-containing protein 1</fullName>
    </recommendedName>
</protein>
<dbReference type="SUPFAM" id="SSF46689">
    <property type="entry name" value="Homeodomain-like"/>
    <property type="match status" value="2"/>
</dbReference>
<evidence type="ECO:0000256" key="10">
    <source>
        <dbReference type="ARBA" id="ARBA00023049"/>
    </source>
</evidence>
<dbReference type="GO" id="GO:0008237">
    <property type="term" value="F:metallopeptidase activity"/>
    <property type="evidence" value="ECO:0007669"/>
    <property type="project" value="UniProtKB-KW"/>
</dbReference>
<dbReference type="Ensembl" id="ENSMAMT00000025180.2">
    <property type="protein sequence ID" value="ENSMAMP00000024547.1"/>
    <property type="gene ID" value="ENSMAMG00000016507.2"/>
</dbReference>
<proteinExistence type="inferred from homology"/>
<feature type="compositionally biased region" description="Basic and acidic residues" evidence="16">
    <location>
        <begin position="210"/>
        <end position="219"/>
    </location>
</feature>
<feature type="compositionally biased region" description="Low complexity" evidence="16">
    <location>
        <begin position="93"/>
        <end position="104"/>
    </location>
</feature>
<comment type="subcellular location">
    <subcellularLocation>
        <location evidence="1">Nucleus</location>
    </subcellularLocation>
</comment>
<dbReference type="InterPro" id="IPR001005">
    <property type="entry name" value="SANT/Myb"/>
</dbReference>
<feature type="region of interest" description="Disordered" evidence="16">
    <location>
        <begin position="147"/>
        <end position="245"/>
    </location>
</feature>
<dbReference type="InterPro" id="IPR007526">
    <property type="entry name" value="SWIRM"/>
</dbReference>
<dbReference type="PROSITE" id="PS51294">
    <property type="entry name" value="HTH_MYB"/>
    <property type="match status" value="1"/>
</dbReference>
<dbReference type="PROSITE" id="PS50934">
    <property type="entry name" value="SWIRM"/>
    <property type="match status" value="1"/>
</dbReference>
<keyword evidence="23" id="KW-1185">Reference proteome</keyword>
<evidence type="ECO:0000256" key="9">
    <source>
        <dbReference type="ARBA" id="ARBA00023015"/>
    </source>
</evidence>
<feature type="domain" description="HTH myb-type" evidence="21">
    <location>
        <begin position="103"/>
        <end position="150"/>
    </location>
</feature>
<dbReference type="PANTHER" id="PTHR10410">
    <property type="entry name" value="EUKARYOTIC TRANSLATION INITIATION FACTOR 3 -RELATED"/>
    <property type="match status" value="1"/>
</dbReference>
<dbReference type="InterPro" id="IPR000555">
    <property type="entry name" value="JAMM/MPN+_dom"/>
</dbReference>
<keyword evidence="10" id="KW-0482">Metalloprotease</keyword>
<keyword evidence="14" id="KW-0539">Nucleus</keyword>
<keyword evidence="12" id="KW-0010">Activator</keyword>
<comment type="similarity">
    <text evidence="2">Belongs to the peptidase M67A family. MYSM1 subfamily.</text>
</comment>
<dbReference type="Gene3D" id="1.10.10.60">
    <property type="entry name" value="Homeodomain-like"/>
    <property type="match status" value="1"/>
</dbReference>
<dbReference type="CDD" id="cd08067">
    <property type="entry name" value="MPN_2A_DUB"/>
    <property type="match status" value="1"/>
</dbReference>
<dbReference type="SMART" id="SM00717">
    <property type="entry name" value="SANT"/>
    <property type="match status" value="1"/>
</dbReference>
<feature type="domain" description="Myb-like" evidence="17">
    <location>
        <begin position="96"/>
        <end position="146"/>
    </location>
</feature>
<feature type="region of interest" description="Disordered" evidence="16">
    <location>
        <begin position="1"/>
        <end position="22"/>
    </location>
</feature>
<keyword evidence="9" id="KW-0805">Transcription regulation</keyword>
<dbReference type="InterPro" id="IPR037518">
    <property type="entry name" value="MPN"/>
</dbReference>
<evidence type="ECO:0000256" key="6">
    <source>
        <dbReference type="ARBA" id="ARBA00022801"/>
    </source>
</evidence>
<evidence type="ECO:0000256" key="12">
    <source>
        <dbReference type="ARBA" id="ARBA00023159"/>
    </source>
</evidence>
<evidence type="ECO:0000256" key="15">
    <source>
        <dbReference type="ARBA" id="ARBA00032256"/>
    </source>
</evidence>
<evidence type="ECO:0000256" key="2">
    <source>
        <dbReference type="ARBA" id="ARBA00007194"/>
    </source>
</evidence>
<dbReference type="RefSeq" id="XP_026161310.1">
    <property type="nucleotide sequence ID" value="XM_026305525.1"/>
</dbReference>
<keyword evidence="7" id="KW-0862">Zinc</keyword>